<sequence>RLLGAPPASSPSIPSSRSSGSAGSPPSRHLLHSRLRHLAIDCVAVEPSPASPSASPSSATPRPTPLLPSTTTVLTTPLSCQSNQTLEPRSETPPLTTTTTREVPTT</sequence>
<dbReference type="EnsemblPlants" id="TuG1812G0700003582.01.T01">
    <property type="protein sequence ID" value="TuG1812G0700003582.01.T01"/>
    <property type="gene ID" value="TuG1812G0700003582.01"/>
</dbReference>
<dbReference type="Proteomes" id="UP000015106">
    <property type="component" value="Chromosome 7"/>
</dbReference>
<feature type="compositionally biased region" description="Low complexity" evidence="1">
    <location>
        <begin position="92"/>
        <end position="106"/>
    </location>
</feature>
<protein>
    <submittedName>
        <fullName evidence="2">Uncharacterized protein</fullName>
    </submittedName>
</protein>
<evidence type="ECO:0000313" key="2">
    <source>
        <dbReference type="EnsemblPlants" id="TuG1812G0700003582.01.T01"/>
    </source>
</evidence>
<reference evidence="2" key="3">
    <citation type="submission" date="2022-06" db="UniProtKB">
        <authorList>
            <consortium name="EnsemblPlants"/>
        </authorList>
    </citation>
    <scope>IDENTIFICATION</scope>
</reference>
<proteinExistence type="predicted"/>
<name>A0A8R7V386_TRIUA</name>
<accession>A0A8R7V386</accession>
<evidence type="ECO:0000313" key="3">
    <source>
        <dbReference type="Proteomes" id="UP000015106"/>
    </source>
</evidence>
<feature type="region of interest" description="Disordered" evidence="1">
    <location>
        <begin position="44"/>
        <end position="106"/>
    </location>
</feature>
<evidence type="ECO:0000256" key="1">
    <source>
        <dbReference type="SAM" id="MobiDB-lite"/>
    </source>
</evidence>
<dbReference type="Gramene" id="TuG1812G0700003582.01.T01">
    <property type="protein sequence ID" value="TuG1812G0700003582.01.T01"/>
    <property type="gene ID" value="TuG1812G0700003582.01"/>
</dbReference>
<feature type="compositionally biased region" description="Low complexity" evidence="1">
    <location>
        <begin position="1"/>
        <end position="28"/>
    </location>
</feature>
<feature type="compositionally biased region" description="Low complexity" evidence="1">
    <location>
        <begin position="47"/>
        <end position="79"/>
    </location>
</feature>
<reference evidence="2" key="2">
    <citation type="submission" date="2018-03" db="EMBL/GenBank/DDBJ databases">
        <title>The Triticum urartu genome reveals the dynamic nature of wheat genome evolution.</title>
        <authorList>
            <person name="Ling H."/>
            <person name="Ma B."/>
            <person name="Shi X."/>
            <person name="Liu H."/>
            <person name="Dong L."/>
            <person name="Sun H."/>
            <person name="Cao Y."/>
            <person name="Gao Q."/>
            <person name="Zheng S."/>
            <person name="Li Y."/>
            <person name="Yu Y."/>
            <person name="Du H."/>
            <person name="Qi M."/>
            <person name="Li Y."/>
            <person name="Yu H."/>
            <person name="Cui Y."/>
            <person name="Wang N."/>
            <person name="Chen C."/>
            <person name="Wu H."/>
            <person name="Zhao Y."/>
            <person name="Zhang J."/>
            <person name="Li Y."/>
            <person name="Zhou W."/>
            <person name="Zhang B."/>
            <person name="Hu W."/>
            <person name="Eijk M."/>
            <person name="Tang J."/>
            <person name="Witsenboer H."/>
            <person name="Zhao S."/>
            <person name="Li Z."/>
            <person name="Zhang A."/>
            <person name="Wang D."/>
            <person name="Liang C."/>
        </authorList>
    </citation>
    <scope>NUCLEOTIDE SEQUENCE [LARGE SCALE GENOMIC DNA]</scope>
    <source>
        <strain evidence="2">cv. G1812</strain>
    </source>
</reference>
<keyword evidence="3" id="KW-1185">Reference proteome</keyword>
<reference evidence="3" key="1">
    <citation type="journal article" date="2013" name="Nature">
        <title>Draft genome of the wheat A-genome progenitor Triticum urartu.</title>
        <authorList>
            <person name="Ling H.Q."/>
            <person name="Zhao S."/>
            <person name="Liu D."/>
            <person name="Wang J."/>
            <person name="Sun H."/>
            <person name="Zhang C."/>
            <person name="Fan H."/>
            <person name="Li D."/>
            <person name="Dong L."/>
            <person name="Tao Y."/>
            <person name="Gao C."/>
            <person name="Wu H."/>
            <person name="Li Y."/>
            <person name="Cui Y."/>
            <person name="Guo X."/>
            <person name="Zheng S."/>
            <person name="Wang B."/>
            <person name="Yu K."/>
            <person name="Liang Q."/>
            <person name="Yang W."/>
            <person name="Lou X."/>
            <person name="Chen J."/>
            <person name="Feng M."/>
            <person name="Jian J."/>
            <person name="Zhang X."/>
            <person name="Luo G."/>
            <person name="Jiang Y."/>
            <person name="Liu J."/>
            <person name="Wang Z."/>
            <person name="Sha Y."/>
            <person name="Zhang B."/>
            <person name="Wu H."/>
            <person name="Tang D."/>
            <person name="Shen Q."/>
            <person name="Xue P."/>
            <person name="Zou S."/>
            <person name="Wang X."/>
            <person name="Liu X."/>
            <person name="Wang F."/>
            <person name="Yang Y."/>
            <person name="An X."/>
            <person name="Dong Z."/>
            <person name="Zhang K."/>
            <person name="Zhang X."/>
            <person name="Luo M.C."/>
            <person name="Dvorak J."/>
            <person name="Tong Y."/>
            <person name="Wang J."/>
            <person name="Yang H."/>
            <person name="Li Z."/>
            <person name="Wang D."/>
            <person name="Zhang A."/>
            <person name="Wang J."/>
        </authorList>
    </citation>
    <scope>NUCLEOTIDE SEQUENCE</scope>
    <source>
        <strain evidence="3">cv. G1812</strain>
    </source>
</reference>
<feature type="region of interest" description="Disordered" evidence="1">
    <location>
        <begin position="1"/>
        <end position="30"/>
    </location>
</feature>
<dbReference type="AlphaFoldDB" id="A0A8R7V386"/>
<organism evidence="2 3">
    <name type="scientific">Triticum urartu</name>
    <name type="common">Red wild einkorn</name>
    <name type="synonym">Crithodium urartu</name>
    <dbReference type="NCBI Taxonomy" id="4572"/>
    <lineage>
        <taxon>Eukaryota</taxon>
        <taxon>Viridiplantae</taxon>
        <taxon>Streptophyta</taxon>
        <taxon>Embryophyta</taxon>
        <taxon>Tracheophyta</taxon>
        <taxon>Spermatophyta</taxon>
        <taxon>Magnoliopsida</taxon>
        <taxon>Liliopsida</taxon>
        <taxon>Poales</taxon>
        <taxon>Poaceae</taxon>
        <taxon>BOP clade</taxon>
        <taxon>Pooideae</taxon>
        <taxon>Triticodae</taxon>
        <taxon>Triticeae</taxon>
        <taxon>Triticinae</taxon>
        <taxon>Triticum</taxon>
    </lineage>
</organism>